<gene>
    <name evidence="1" type="ORF">OC698_02045</name>
</gene>
<dbReference type="InterPro" id="IPR029063">
    <property type="entry name" value="SAM-dependent_MTases_sf"/>
</dbReference>
<evidence type="ECO:0000313" key="1">
    <source>
        <dbReference type="EMBL" id="MDO8057467.1"/>
    </source>
</evidence>
<name>A0ABT9D1I6_9MOLU</name>
<proteinExistence type="predicted"/>
<reference evidence="1 2" key="1">
    <citation type="journal article" date="2023" name="Int. J. Syst. Evol. Microbiol.">
        <title>The observation of taxonomic boundaries for the 16SrII and 16SrXXV phytoplasmas using genome-based delimitation.</title>
        <authorList>
            <person name="Rodrigues Jardim B."/>
            <person name="Tran-Nguyen L.T.T."/>
            <person name="Gambley C."/>
            <person name="Al-Sadi A.M."/>
            <person name="Al-Subhi A.M."/>
            <person name="Foissac X."/>
            <person name="Salar P."/>
            <person name="Cai H."/>
            <person name="Yang J.Y."/>
            <person name="Davis R."/>
            <person name="Jones L."/>
            <person name="Rodoni B."/>
            <person name="Constable F.E."/>
        </authorList>
    </citation>
    <scope>NUCLEOTIDE SEQUENCE [LARGE SCALE GENOMIC DNA]</scope>
    <source>
        <strain evidence="1">BAWM-BFA-CoWB</strain>
    </source>
</reference>
<accession>A0ABT9D1I6</accession>
<protein>
    <submittedName>
        <fullName evidence="1">Uncharacterized protein</fullName>
    </submittedName>
</protein>
<keyword evidence="2" id="KW-1185">Reference proteome</keyword>
<dbReference type="Proteomes" id="UP001170666">
    <property type="component" value="Unassembled WGS sequence"/>
</dbReference>
<dbReference type="Gene3D" id="3.40.50.150">
    <property type="entry name" value="Vaccinia Virus protein VP39"/>
    <property type="match status" value="1"/>
</dbReference>
<evidence type="ECO:0000313" key="2">
    <source>
        <dbReference type="Proteomes" id="UP001170666"/>
    </source>
</evidence>
<dbReference type="EMBL" id="JAOSIT010000022">
    <property type="protein sequence ID" value="MDO8057467.1"/>
    <property type="molecule type" value="Genomic_DNA"/>
</dbReference>
<organism evidence="1 2">
    <name type="scientific">Candidatus Phytoplasma gossypii</name>
    <dbReference type="NCBI Taxonomy" id="2982629"/>
    <lineage>
        <taxon>Bacteria</taxon>
        <taxon>Bacillati</taxon>
        <taxon>Mycoplasmatota</taxon>
        <taxon>Mollicutes</taxon>
        <taxon>Acholeplasmatales</taxon>
        <taxon>Acholeplasmataceae</taxon>
        <taxon>Candidatus Phytoplasma</taxon>
        <taxon>16SrII (Peanut WB group)</taxon>
    </lineage>
</organism>
<dbReference type="RefSeq" id="WP_304513065.1">
    <property type="nucleotide sequence ID" value="NZ_JAOSIT010000022.1"/>
</dbReference>
<comment type="caution">
    <text evidence="1">The sequence shown here is derived from an EMBL/GenBank/DDBJ whole genome shotgun (WGS) entry which is preliminary data.</text>
</comment>
<sequence length="77" mass="8948">MSIFYKIKKKYLKKIKKYAIKERIPIIHKETGLFLENFINQKKIIDILEIGTAIGYSGAPKRPKFRAISPIARADKL</sequence>